<evidence type="ECO:0000256" key="4">
    <source>
        <dbReference type="ARBA" id="ARBA00023239"/>
    </source>
</evidence>
<evidence type="ECO:0000256" key="1">
    <source>
        <dbReference type="ARBA" id="ARBA00002994"/>
    </source>
</evidence>
<dbReference type="GO" id="GO:0004300">
    <property type="term" value="F:enoyl-CoA hydratase activity"/>
    <property type="evidence" value="ECO:0007669"/>
    <property type="project" value="UniProtKB-EC"/>
</dbReference>
<dbReference type="PANTHER" id="PTHR43459">
    <property type="entry name" value="ENOYL-COA HYDRATASE"/>
    <property type="match status" value="1"/>
</dbReference>
<dbReference type="InterPro" id="IPR014748">
    <property type="entry name" value="Enoyl-CoA_hydra_C"/>
</dbReference>
<comment type="catalytic activity">
    <reaction evidence="5">
        <text>a (3S)-3-hydroxyacyl-CoA = a (2E)-enoyl-CoA + H2O</text>
        <dbReference type="Rhea" id="RHEA:16105"/>
        <dbReference type="ChEBI" id="CHEBI:15377"/>
        <dbReference type="ChEBI" id="CHEBI:57318"/>
        <dbReference type="ChEBI" id="CHEBI:58856"/>
        <dbReference type="EC" id="4.2.1.17"/>
    </reaction>
</comment>
<dbReference type="CDD" id="cd06558">
    <property type="entry name" value="crotonase-like"/>
    <property type="match status" value="1"/>
</dbReference>
<dbReference type="Proteomes" id="UP000238356">
    <property type="component" value="Unassembled WGS sequence"/>
</dbReference>
<evidence type="ECO:0000313" key="10">
    <source>
        <dbReference type="Proteomes" id="UP000238356"/>
    </source>
</evidence>
<protein>
    <submittedName>
        <fullName evidence="9">Enoyl-CoA hydratase</fullName>
    </submittedName>
</protein>
<dbReference type="InterPro" id="IPR001753">
    <property type="entry name" value="Enoyl-CoA_hydra/iso"/>
</dbReference>
<keyword evidence="4" id="KW-0456">Lyase</keyword>
<accession>A0A2S6AD03</accession>
<feature type="compositionally biased region" description="Basic and acidic residues" evidence="8">
    <location>
        <begin position="283"/>
        <end position="296"/>
    </location>
</feature>
<keyword evidence="3" id="KW-0276">Fatty acid metabolism</keyword>
<dbReference type="EMBL" id="PSZD01000002">
    <property type="protein sequence ID" value="PPJ31968.1"/>
    <property type="molecule type" value="Genomic_DNA"/>
</dbReference>
<dbReference type="PROSITE" id="PS00166">
    <property type="entry name" value="ENOYL_COA_HYDRATASE"/>
    <property type="match status" value="1"/>
</dbReference>
<dbReference type="GO" id="GO:0006631">
    <property type="term" value="P:fatty acid metabolic process"/>
    <property type="evidence" value="ECO:0007669"/>
    <property type="project" value="UniProtKB-KW"/>
</dbReference>
<dbReference type="PANTHER" id="PTHR43459:SF1">
    <property type="entry name" value="EG:BACN32G11.4 PROTEIN"/>
    <property type="match status" value="1"/>
</dbReference>
<comment type="caution">
    <text evidence="9">The sequence shown here is derived from an EMBL/GenBank/DDBJ whole genome shotgun (WGS) entry which is preliminary data.</text>
</comment>
<evidence type="ECO:0000256" key="2">
    <source>
        <dbReference type="ARBA" id="ARBA00005254"/>
    </source>
</evidence>
<dbReference type="Gene3D" id="1.10.12.10">
    <property type="entry name" value="Lyase 2-enoyl-coa Hydratase, Chain A, domain 2"/>
    <property type="match status" value="1"/>
</dbReference>
<keyword evidence="10" id="KW-1185">Reference proteome</keyword>
<proteinExistence type="inferred from homology"/>
<evidence type="ECO:0000256" key="3">
    <source>
        <dbReference type="ARBA" id="ARBA00022832"/>
    </source>
</evidence>
<comment type="similarity">
    <text evidence="2 7">Belongs to the enoyl-CoA hydratase/isomerase family.</text>
</comment>
<dbReference type="InterPro" id="IPR029045">
    <property type="entry name" value="ClpP/crotonase-like_dom_sf"/>
</dbReference>
<evidence type="ECO:0000313" key="9">
    <source>
        <dbReference type="EMBL" id="PPJ31968.1"/>
    </source>
</evidence>
<gene>
    <name evidence="9" type="ORF">C5F51_03670</name>
</gene>
<evidence type="ECO:0000256" key="5">
    <source>
        <dbReference type="ARBA" id="ARBA00023709"/>
    </source>
</evidence>
<comment type="catalytic activity">
    <reaction evidence="6">
        <text>a 4-saturated-(3S)-3-hydroxyacyl-CoA = a (3E)-enoyl-CoA + H2O</text>
        <dbReference type="Rhea" id="RHEA:20724"/>
        <dbReference type="ChEBI" id="CHEBI:15377"/>
        <dbReference type="ChEBI" id="CHEBI:58521"/>
        <dbReference type="ChEBI" id="CHEBI:137480"/>
        <dbReference type="EC" id="4.2.1.17"/>
    </reaction>
</comment>
<evidence type="ECO:0000256" key="6">
    <source>
        <dbReference type="ARBA" id="ARBA00023717"/>
    </source>
</evidence>
<organism evidence="9 10">
    <name type="scientific">Nocardia nova</name>
    <dbReference type="NCBI Taxonomy" id="37330"/>
    <lineage>
        <taxon>Bacteria</taxon>
        <taxon>Bacillati</taxon>
        <taxon>Actinomycetota</taxon>
        <taxon>Actinomycetes</taxon>
        <taxon>Mycobacteriales</taxon>
        <taxon>Nocardiaceae</taxon>
        <taxon>Nocardia</taxon>
    </lineage>
</organism>
<dbReference type="AlphaFoldDB" id="A0A2S6AD03"/>
<feature type="region of interest" description="Disordered" evidence="8">
    <location>
        <begin position="271"/>
        <end position="296"/>
    </location>
</feature>
<evidence type="ECO:0000256" key="7">
    <source>
        <dbReference type="RuleBase" id="RU003707"/>
    </source>
</evidence>
<reference evidence="9 10" key="1">
    <citation type="submission" date="2018-02" db="EMBL/GenBank/DDBJ databases">
        <title>8 Nocardia nova and 1 Nocardia cyriacigeorgica strain used for evolution to TMP-SMX.</title>
        <authorList>
            <person name="Mehta H."/>
            <person name="Weng J."/>
            <person name="Shamoo Y."/>
        </authorList>
    </citation>
    <scope>NUCLEOTIDE SEQUENCE [LARGE SCALE GENOMIC DNA]</scope>
    <source>
        <strain evidence="9 10">BAA2227</strain>
    </source>
</reference>
<dbReference type="InterPro" id="IPR018376">
    <property type="entry name" value="Enoyl-CoA_hyd/isom_CS"/>
</dbReference>
<evidence type="ECO:0000256" key="8">
    <source>
        <dbReference type="SAM" id="MobiDB-lite"/>
    </source>
</evidence>
<sequence>MPVAVGVAAARSGSTVMVSHDPVLHCADHAGVRTLTLNRPHRKNAIDAELWAALQDVLRATATDLDVRVVVLTGAGGEFCSGADISTPDNTHPTYRMRALTEVALALHELPMPTVAKVRGVAVGAGWNLALGCDFVVATPRARFSQIFAPRGLSPDLGGTWLLPKIAGLQQAKRLALLGETIDGEQARELNLVTWLCEDAELDGFVDDLAARLAAGPPVALAQTKALLNEGADRSLREALAGEARAQGINFATADAPEAFAAFAEKRPPRFTGRWTVTRPPIRRADRPDDEGRTDA</sequence>
<dbReference type="Gene3D" id="3.90.226.10">
    <property type="entry name" value="2-enoyl-CoA Hydratase, Chain A, domain 1"/>
    <property type="match status" value="1"/>
</dbReference>
<dbReference type="Pfam" id="PF00378">
    <property type="entry name" value="ECH_1"/>
    <property type="match status" value="1"/>
</dbReference>
<comment type="function">
    <text evidence="1">Could possibly oxidize fatty acids using specific components.</text>
</comment>
<keyword evidence="3" id="KW-0443">Lipid metabolism</keyword>
<dbReference type="FunFam" id="1.10.12.10:FF:000001">
    <property type="entry name" value="Probable enoyl-CoA hydratase, mitochondrial"/>
    <property type="match status" value="1"/>
</dbReference>
<dbReference type="SUPFAM" id="SSF52096">
    <property type="entry name" value="ClpP/crotonase"/>
    <property type="match status" value="1"/>
</dbReference>
<name>A0A2S6AD03_9NOCA</name>